<keyword evidence="2" id="KW-1185">Reference proteome</keyword>
<dbReference type="KEGG" id="mlr:MELLADRAFT_70077"/>
<evidence type="ECO:0000313" key="2">
    <source>
        <dbReference type="Proteomes" id="UP000001072"/>
    </source>
</evidence>
<dbReference type="AlphaFoldDB" id="F4SDH4"/>
<gene>
    <name evidence="1" type="ORF">MELLADRAFT_70077</name>
</gene>
<evidence type="ECO:0000313" key="1">
    <source>
        <dbReference type="EMBL" id="EGF97303.1"/>
    </source>
</evidence>
<dbReference type="RefSeq" id="XP_007419428.1">
    <property type="nucleotide sequence ID" value="XM_007419366.1"/>
</dbReference>
<protein>
    <submittedName>
        <fullName evidence="1">Uncharacterized protein</fullName>
    </submittedName>
</protein>
<organism evidence="2">
    <name type="scientific">Melampsora larici-populina (strain 98AG31 / pathotype 3-4-7)</name>
    <name type="common">Poplar leaf rust fungus</name>
    <dbReference type="NCBI Taxonomy" id="747676"/>
    <lineage>
        <taxon>Eukaryota</taxon>
        <taxon>Fungi</taxon>
        <taxon>Dikarya</taxon>
        <taxon>Basidiomycota</taxon>
        <taxon>Pucciniomycotina</taxon>
        <taxon>Pucciniomycetes</taxon>
        <taxon>Pucciniales</taxon>
        <taxon>Melampsoraceae</taxon>
        <taxon>Melampsora</taxon>
    </lineage>
</organism>
<dbReference type="Proteomes" id="UP000001072">
    <property type="component" value="Unassembled WGS sequence"/>
</dbReference>
<accession>F4SDH4</accession>
<name>F4SDH4_MELLP</name>
<sequence length="330" mass="35830">MSSSYDIPSRDCVPHPIYFHFIGQAGTAAPNSVNGKKVFTSFNATIATSGMEGDNPYTTPILLTCDALTGRRLRPEHMYSMTCKMVGSNTATLDHLHFTTDSVIDLGLPVPRAKNPACKFLNKVLMTALGVVFERQVVQTHPVSSSSVILLTLKSVHNDPISGSPVVWKTEHHVASSLRGSYAVDACNVGVEVLIHGAVVDYDDVTNTWETKVDSIMVTGRVNNHVARDAGHSSAREHDARLVADRASSYSTLVTKQCEFISSLDPSGGDDWIGMDSNSPLAFNTTPPIFASASQPLSRRGFASVISTRRRRRAMDTQLSMVVLCDYVVN</sequence>
<dbReference type="InParanoid" id="F4SDH4"/>
<dbReference type="EMBL" id="GL883257">
    <property type="protein sequence ID" value="EGF97303.1"/>
    <property type="molecule type" value="Genomic_DNA"/>
</dbReference>
<dbReference type="OrthoDB" id="2505029at2759"/>
<dbReference type="GeneID" id="18931414"/>
<dbReference type="VEuPathDB" id="FungiDB:MELLADRAFT_70077"/>
<reference evidence="2" key="1">
    <citation type="journal article" date="2011" name="Proc. Natl. Acad. Sci. U.S.A.">
        <title>Obligate biotrophy features unraveled by the genomic analysis of rust fungi.</title>
        <authorList>
            <person name="Duplessis S."/>
            <person name="Cuomo C.A."/>
            <person name="Lin Y.-C."/>
            <person name="Aerts A."/>
            <person name="Tisserant E."/>
            <person name="Veneault-Fourrey C."/>
            <person name="Joly D.L."/>
            <person name="Hacquard S."/>
            <person name="Amselem J."/>
            <person name="Cantarel B.L."/>
            <person name="Chiu R."/>
            <person name="Coutinho P.M."/>
            <person name="Feau N."/>
            <person name="Field M."/>
            <person name="Frey P."/>
            <person name="Gelhaye E."/>
            <person name="Goldberg J."/>
            <person name="Grabherr M.G."/>
            <person name="Kodira C.D."/>
            <person name="Kohler A."/>
            <person name="Kuees U."/>
            <person name="Lindquist E.A."/>
            <person name="Lucas S.M."/>
            <person name="Mago R."/>
            <person name="Mauceli E."/>
            <person name="Morin E."/>
            <person name="Murat C."/>
            <person name="Pangilinan J.L."/>
            <person name="Park R."/>
            <person name="Pearson M."/>
            <person name="Quesneville H."/>
            <person name="Rouhier N."/>
            <person name="Sakthikumar S."/>
            <person name="Salamov A.A."/>
            <person name="Schmutz J."/>
            <person name="Selles B."/>
            <person name="Shapiro H."/>
            <person name="Tanguay P."/>
            <person name="Tuskan G.A."/>
            <person name="Henrissat B."/>
            <person name="Van de Peer Y."/>
            <person name="Rouze P."/>
            <person name="Ellis J.G."/>
            <person name="Dodds P.N."/>
            <person name="Schein J.E."/>
            <person name="Zhong S."/>
            <person name="Hamelin R.C."/>
            <person name="Grigoriev I.V."/>
            <person name="Szabo L.J."/>
            <person name="Martin F."/>
        </authorList>
    </citation>
    <scope>NUCLEOTIDE SEQUENCE [LARGE SCALE GENOMIC DNA]</scope>
    <source>
        <strain evidence="2">98AG31 / pathotype 3-4-7</strain>
    </source>
</reference>
<proteinExistence type="predicted"/>
<dbReference type="HOGENOM" id="CLU_842196_0_0_1"/>